<evidence type="ECO:0000256" key="3">
    <source>
        <dbReference type="ARBA" id="ARBA00010299"/>
    </source>
</evidence>
<dbReference type="Proteomes" id="UP001177212">
    <property type="component" value="Unassembled WGS sequence"/>
</dbReference>
<dbReference type="EMBL" id="JAUYVT010000004">
    <property type="protein sequence ID" value="MDP2564337.1"/>
    <property type="molecule type" value="Genomic_DNA"/>
</dbReference>
<keyword evidence="6" id="KW-0145">Chemotaxis</keyword>
<comment type="subcellular location">
    <subcellularLocation>
        <location evidence="1">Bacterial flagellum basal body</location>
    </subcellularLocation>
    <subcellularLocation>
        <location evidence="2">Cell inner membrane</location>
        <topology evidence="2">Peripheral membrane protein</topology>
        <orientation evidence="2">Cytoplasmic side</orientation>
    </subcellularLocation>
</comment>
<evidence type="ECO:0000256" key="4">
    <source>
        <dbReference type="ARBA" id="ARBA00021870"/>
    </source>
</evidence>
<evidence type="ECO:0000256" key="9">
    <source>
        <dbReference type="ARBA" id="ARBA00023143"/>
    </source>
</evidence>
<dbReference type="InterPro" id="IPR000090">
    <property type="entry name" value="Flg_Motor_Flig"/>
</dbReference>
<keyword evidence="5" id="KW-1003">Cell membrane</keyword>
<dbReference type="InterPro" id="IPR032779">
    <property type="entry name" value="FliG_M"/>
</dbReference>
<organism evidence="14 15">
    <name type="scientific">Pseudoalteromonas marina</name>
    <dbReference type="NCBI Taxonomy" id="267375"/>
    <lineage>
        <taxon>Bacteria</taxon>
        <taxon>Pseudomonadati</taxon>
        <taxon>Pseudomonadota</taxon>
        <taxon>Gammaproteobacteria</taxon>
        <taxon>Alteromonadales</taxon>
        <taxon>Pseudoalteromonadaceae</taxon>
        <taxon>Pseudoalteromonas</taxon>
    </lineage>
</organism>
<feature type="domain" description="Flagellar motor switch protein FliG C-terminal" evidence="11">
    <location>
        <begin position="221"/>
        <end position="328"/>
    </location>
</feature>
<dbReference type="Gene3D" id="1.10.220.30">
    <property type="match status" value="3"/>
</dbReference>
<feature type="domain" description="Flagellar motor switch protein FliG middle" evidence="12">
    <location>
        <begin position="118"/>
        <end position="188"/>
    </location>
</feature>
<evidence type="ECO:0000256" key="6">
    <source>
        <dbReference type="ARBA" id="ARBA00022500"/>
    </source>
</evidence>
<evidence type="ECO:0000259" key="12">
    <source>
        <dbReference type="Pfam" id="PF14841"/>
    </source>
</evidence>
<dbReference type="RefSeq" id="WP_305471618.1">
    <property type="nucleotide sequence ID" value="NZ_JAUYVT010000004.1"/>
</dbReference>
<protein>
    <recommendedName>
        <fullName evidence="4">Flagellar motor switch protein FliG</fullName>
    </recommendedName>
</protein>
<evidence type="ECO:0000256" key="1">
    <source>
        <dbReference type="ARBA" id="ARBA00004117"/>
    </source>
</evidence>
<comment type="function">
    <text evidence="10">FliG is one of three proteins (FliG, FliN, FliM) that forms the rotor-mounted switch complex (C ring), located at the base of the basal body. This complex interacts with the CheY and CheZ chemotaxis proteins, in addition to contacting components of the motor that determine the direction of flagellar rotation.</text>
</comment>
<reference evidence="14" key="1">
    <citation type="submission" date="2023-07" db="EMBL/GenBank/DDBJ databases">
        <title>Genome content predicts the carbon catabolic preferences of heterotrophic bacteria.</title>
        <authorList>
            <person name="Gralka M."/>
        </authorList>
    </citation>
    <scope>NUCLEOTIDE SEQUENCE</scope>
    <source>
        <strain evidence="14">4G09</strain>
    </source>
</reference>
<dbReference type="InterPro" id="IPR011002">
    <property type="entry name" value="FliG_a-hlx"/>
</dbReference>
<sequence length="336" mass="37231">MRNVNEVPYEDLTGTEKTALFLYLLGHEQATGLLQTFELKQQKEIRRLISSFSPVGFTLAMKICSEFNSRVKDVVISESPQDFGRKLSENKSIANSMIEEGFATDNVRGLEELKAEEPAVIFNLVQDLHPQIIATILAYIGDDKGGKLLELFTPAARHELIYKVANMSSIKPSALKDLASFLDRQHTSEEGVSGYMPIGGTKTAASILNQLSGGMDEKALEHISESDAALAEEVRDNMFMFVDLLSFPDRDMQIFIAALDQALMISALKGQSQEIINKFKSAMSKRQAERFIEDLEEKGAMKISEVQEAQKEVLAIARAMGEKGEIVIPGKGEDYV</sequence>
<evidence type="ECO:0000256" key="5">
    <source>
        <dbReference type="ARBA" id="ARBA00022475"/>
    </source>
</evidence>
<comment type="similarity">
    <text evidence="3">Belongs to the FliG family.</text>
</comment>
<dbReference type="PANTHER" id="PTHR30534">
    <property type="entry name" value="FLAGELLAR MOTOR SWITCH PROTEIN FLIG"/>
    <property type="match status" value="1"/>
</dbReference>
<dbReference type="PANTHER" id="PTHR30534:SF0">
    <property type="entry name" value="FLAGELLAR MOTOR SWITCH PROTEIN FLIG"/>
    <property type="match status" value="1"/>
</dbReference>
<keyword evidence="9" id="KW-0975">Bacterial flagellum</keyword>
<evidence type="ECO:0000313" key="14">
    <source>
        <dbReference type="EMBL" id="MDP2564337.1"/>
    </source>
</evidence>
<dbReference type="Pfam" id="PF14842">
    <property type="entry name" value="FliG_N"/>
    <property type="match status" value="1"/>
</dbReference>
<keyword evidence="15" id="KW-1185">Reference proteome</keyword>
<comment type="caution">
    <text evidence="14">The sequence shown here is derived from an EMBL/GenBank/DDBJ whole genome shotgun (WGS) entry which is preliminary data.</text>
</comment>
<evidence type="ECO:0000313" key="15">
    <source>
        <dbReference type="Proteomes" id="UP001177212"/>
    </source>
</evidence>
<keyword evidence="7" id="KW-0283">Flagellar rotation</keyword>
<dbReference type="InterPro" id="IPR023087">
    <property type="entry name" value="Flg_Motor_Flig_C"/>
</dbReference>
<dbReference type="PRINTS" id="PR00954">
    <property type="entry name" value="FLGMOTORFLIG"/>
</dbReference>
<evidence type="ECO:0000259" key="11">
    <source>
        <dbReference type="Pfam" id="PF01706"/>
    </source>
</evidence>
<name>A0ABT9FC36_9GAMM</name>
<keyword evidence="8" id="KW-0472">Membrane</keyword>
<gene>
    <name evidence="14" type="ORF">Q8W34_06805</name>
</gene>
<dbReference type="InterPro" id="IPR028263">
    <property type="entry name" value="FliG_N"/>
</dbReference>
<dbReference type="Pfam" id="PF14841">
    <property type="entry name" value="FliG_M"/>
    <property type="match status" value="1"/>
</dbReference>
<proteinExistence type="inferred from homology"/>
<evidence type="ECO:0000259" key="13">
    <source>
        <dbReference type="Pfam" id="PF14842"/>
    </source>
</evidence>
<evidence type="ECO:0000256" key="8">
    <source>
        <dbReference type="ARBA" id="ARBA00023136"/>
    </source>
</evidence>
<evidence type="ECO:0000256" key="10">
    <source>
        <dbReference type="ARBA" id="ARBA00025598"/>
    </source>
</evidence>
<dbReference type="SUPFAM" id="SSF48029">
    <property type="entry name" value="FliG"/>
    <property type="match status" value="2"/>
</dbReference>
<accession>A0ABT9FC36</accession>
<dbReference type="Pfam" id="PF01706">
    <property type="entry name" value="FliG_C"/>
    <property type="match status" value="1"/>
</dbReference>
<evidence type="ECO:0000256" key="7">
    <source>
        <dbReference type="ARBA" id="ARBA00022779"/>
    </source>
</evidence>
<feature type="domain" description="Flagellar motor switch protein FliG N-terminal" evidence="13">
    <location>
        <begin position="12"/>
        <end position="86"/>
    </location>
</feature>
<evidence type="ECO:0000256" key="2">
    <source>
        <dbReference type="ARBA" id="ARBA00004515"/>
    </source>
</evidence>